<feature type="chain" id="PRO_5012552859" description="DUF4168 domain-containing protein" evidence="1">
    <location>
        <begin position="28"/>
        <end position="137"/>
    </location>
</feature>
<organism evidence="3 4">
    <name type="scientific">Pseudooceanicola marinus</name>
    <dbReference type="NCBI Taxonomy" id="396013"/>
    <lineage>
        <taxon>Bacteria</taxon>
        <taxon>Pseudomonadati</taxon>
        <taxon>Pseudomonadota</taxon>
        <taxon>Alphaproteobacteria</taxon>
        <taxon>Rhodobacterales</taxon>
        <taxon>Paracoccaceae</taxon>
        <taxon>Pseudooceanicola</taxon>
    </lineage>
</organism>
<dbReference type="AlphaFoldDB" id="A0A1X6ZXZ3"/>
<dbReference type="OrthoDB" id="7876308at2"/>
<feature type="domain" description="DUF4168" evidence="2">
    <location>
        <begin position="46"/>
        <end position="122"/>
    </location>
</feature>
<evidence type="ECO:0000313" key="3">
    <source>
        <dbReference type="EMBL" id="SLN64880.1"/>
    </source>
</evidence>
<evidence type="ECO:0000259" key="2">
    <source>
        <dbReference type="Pfam" id="PF13767"/>
    </source>
</evidence>
<evidence type="ECO:0000313" key="4">
    <source>
        <dbReference type="Proteomes" id="UP000193963"/>
    </source>
</evidence>
<reference evidence="3 4" key="1">
    <citation type="submission" date="2017-03" db="EMBL/GenBank/DDBJ databases">
        <authorList>
            <person name="Afonso C.L."/>
            <person name="Miller P.J."/>
            <person name="Scott M.A."/>
            <person name="Spackman E."/>
            <person name="Goraichik I."/>
            <person name="Dimitrov K.M."/>
            <person name="Suarez D.L."/>
            <person name="Swayne D.E."/>
        </authorList>
    </citation>
    <scope>NUCLEOTIDE SEQUENCE [LARGE SCALE GENOMIC DNA]</scope>
    <source>
        <strain evidence="3 4">CECT 7751</strain>
    </source>
</reference>
<keyword evidence="1" id="KW-0732">Signal</keyword>
<dbReference type="RefSeq" id="WP_100148486.1">
    <property type="nucleotide sequence ID" value="NZ_FWFN01000007.1"/>
</dbReference>
<proteinExistence type="predicted"/>
<dbReference type="Proteomes" id="UP000193963">
    <property type="component" value="Unassembled WGS sequence"/>
</dbReference>
<keyword evidence="4" id="KW-1185">Reference proteome</keyword>
<accession>A0A1X6ZXZ3</accession>
<name>A0A1X6ZXZ3_9RHOB</name>
<sequence>MTKMTLTGKFAAAATALGLTLAPAALVAQEATSPEAPQEAPAASFSDEQLSGFVDAAMEVAEIRDAYMPQLQAAESEADAQALQTEARDEMVAAIEATDNMDVETYTQIGESAQTDEALQARLNTMIQDRVTEQGEG</sequence>
<dbReference type="EMBL" id="FWFN01000007">
    <property type="protein sequence ID" value="SLN64880.1"/>
    <property type="molecule type" value="Genomic_DNA"/>
</dbReference>
<protein>
    <recommendedName>
        <fullName evidence="2">DUF4168 domain-containing protein</fullName>
    </recommendedName>
</protein>
<dbReference type="InterPro" id="IPR025433">
    <property type="entry name" value="DUF4168"/>
</dbReference>
<evidence type="ECO:0000256" key="1">
    <source>
        <dbReference type="SAM" id="SignalP"/>
    </source>
</evidence>
<gene>
    <name evidence="3" type="ORF">PSM7751_03311</name>
</gene>
<dbReference type="Pfam" id="PF13767">
    <property type="entry name" value="DUF4168"/>
    <property type="match status" value="1"/>
</dbReference>
<feature type="signal peptide" evidence="1">
    <location>
        <begin position="1"/>
        <end position="27"/>
    </location>
</feature>